<dbReference type="InterPro" id="IPR058292">
    <property type="entry name" value="DUF7986"/>
</dbReference>
<dbReference type="AlphaFoldDB" id="L8JXK4"/>
<keyword evidence="2" id="KW-1185">Reference proteome</keyword>
<protein>
    <submittedName>
        <fullName evidence="1">Uncharacterized protein</fullName>
    </submittedName>
</protein>
<gene>
    <name evidence="1" type="ORF">C900_01952</name>
</gene>
<proteinExistence type="predicted"/>
<dbReference type="EMBL" id="AMZN01000029">
    <property type="protein sequence ID" value="ELR71957.1"/>
    <property type="molecule type" value="Genomic_DNA"/>
</dbReference>
<organism evidence="1 2">
    <name type="scientific">Fulvivirga imtechensis AK7</name>
    <dbReference type="NCBI Taxonomy" id="1237149"/>
    <lineage>
        <taxon>Bacteria</taxon>
        <taxon>Pseudomonadati</taxon>
        <taxon>Bacteroidota</taxon>
        <taxon>Cytophagia</taxon>
        <taxon>Cytophagales</taxon>
        <taxon>Fulvivirgaceae</taxon>
        <taxon>Fulvivirga</taxon>
    </lineage>
</organism>
<name>L8JXK4_9BACT</name>
<accession>L8JXK4</accession>
<sequence length="161" mass="18588">MDFLIYERNKLNTRLVDEFYESNVQLDDIEEEVLEGMVNNKTSYFEIIEVDTNNFTVMLKDLINPHQPALKLMDLGLSQTAKIGMAIYSRALPVRDVYMTSGVSFGFDPFTKKKMLREVSFAKVKRNGKINSTDLFLLFHKRSKQYGVDTVMLDLNSNTIL</sequence>
<evidence type="ECO:0000313" key="2">
    <source>
        <dbReference type="Proteomes" id="UP000011135"/>
    </source>
</evidence>
<dbReference type="Proteomes" id="UP000011135">
    <property type="component" value="Unassembled WGS sequence"/>
</dbReference>
<dbReference type="Pfam" id="PF25948">
    <property type="entry name" value="DUF7986"/>
    <property type="match status" value="1"/>
</dbReference>
<dbReference type="STRING" id="1237149.C900_01952"/>
<comment type="caution">
    <text evidence="1">The sequence shown here is derived from an EMBL/GenBank/DDBJ whole genome shotgun (WGS) entry which is preliminary data.</text>
</comment>
<reference evidence="1 2" key="1">
    <citation type="submission" date="2012-12" db="EMBL/GenBank/DDBJ databases">
        <title>Genome assembly of Fulvivirga imtechensis AK7.</title>
        <authorList>
            <person name="Nupur N."/>
            <person name="Khatri I."/>
            <person name="Kumar R."/>
            <person name="Subramanian S."/>
            <person name="Pinnaka A."/>
        </authorList>
    </citation>
    <scope>NUCLEOTIDE SEQUENCE [LARGE SCALE GENOMIC DNA]</scope>
    <source>
        <strain evidence="1 2">AK7</strain>
    </source>
</reference>
<evidence type="ECO:0000313" key="1">
    <source>
        <dbReference type="EMBL" id="ELR71957.1"/>
    </source>
</evidence>